<dbReference type="RefSeq" id="WP_379928650.1">
    <property type="nucleotide sequence ID" value="NZ_JBHUMM010000010.1"/>
</dbReference>
<evidence type="ECO:0000259" key="1">
    <source>
        <dbReference type="Pfam" id="PF10137"/>
    </source>
</evidence>
<feature type="domain" description="CD-NTase-associated protein 12/Pycsar effector protein TIR" evidence="1">
    <location>
        <begin position="7"/>
        <end position="136"/>
    </location>
</feature>
<reference evidence="3" key="1">
    <citation type="journal article" date="2019" name="Int. J. Syst. Evol. Microbiol.">
        <title>The Global Catalogue of Microorganisms (GCM) 10K type strain sequencing project: providing services to taxonomists for standard genome sequencing and annotation.</title>
        <authorList>
            <consortium name="The Broad Institute Genomics Platform"/>
            <consortium name="The Broad Institute Genome Sequencing Center for Infectious Disease"/>
            <person name="Wu L."/>
            <person name="Ma J."/>
        </authorList>
    </citation>
    <scope>NUCLEOTIDE SEQUENCE [LARGE SCALE GENOMIC DNA]</scope>
    <source>
        <strain evidence="3">KCTC 33676</strain>
    </source>
</reference>
<protein>
    <submittedName>
        <fullName evidence="2">TIR domain-containing protein</fullName>
    </submittedName>
</protein>
<proteinExistence type="predicted"/>
<accession>A0ABW5R872</accession>
<dbReference type="Proteomes" id="UP001597497">
    <property type="component" value="Unassembled WGS sequence"/>
</dbReference>
<dbReference type="Pfam" id="PF10137">
    <property type="entry name" value="CAP12-PCTIR_TIR"/>
    <property type="match status" value="1"/>
</dbReference>
<gene>
    <name evidence="2" type="ORF">ACFSUC_06300</name>
</gene>
<dbReference type="EMBL" id="JBHUMM010000010">
    <property type="protein sequence ID" value="MFD2671213.1"/>
    <property type="molecule type" value="Genomic_DNA"/>
</dbReference>
<organism evidence="2 3">
    <name type="scientific">Marinicrinis sediminis</name>
    <dbReference type="NCBI Taxonomy" id="1652465"/>
    <lineage>
        <taxon>Bacteria</taxon>
        <taxon>Bacillati</taxon>
        <taxon>Bacillota</taxon>
        <taxon>Bacilli</taxon>
        <taxon>Bacillales</taxon>
        <taxon>Paenibacillaceae</taxon>
    </lineage>
</organism>
<evidence type="ECO:0000313" key="2">
    <source>
        <dbReference type="EMBL" id="MFD2671213.1"/>
    </source>
</evidence>
<evidence type="ECO:0000313" key="3">
    <source>
        <dbReference type="Proteomes" id="UP001597497"/>
    </source>
</evidence>
<keyword evidence="3" id="KW-1185">Reference proteome</keyword>
<dbReference type="InterPro" id="IPR019302">
    <property type="entry name" value="CAP12/PCTIR_TIR_dom"/>
</dbReference>
<sequence>MKLPKPRLFIGSARESIQIAAAVHEALVHFAEVSPWYAGTFQPMNDTMDDLEERLNASDFAVFIFSPDDIVLHRGRLVVAPRDNTVFEMGLFWGRLRRGRVFFLVPDAAERTWNDETVTDFHLLSDMQGLTTLSYEHRRSDHNVNAAVSVACMKIGAIIQEKGAFPDPLEAWKKAQAEMERDESLHHFFLHFVKDLMRDPKRKYEYLYDAMRGAYRAIEGYRVAGAAVWRAKGSEGLEQVAGNVGRNQFYPFSVNDHPDDSQPRIHIMDAYQKSLERLVLLNNGIVKTYLICYPVGKDILVVIHLTGKHEMSRDHIEAQLEENHKLISTIHYLFGGDVI</sequence>
<comment type="caution">
    <text evidence="2">The sequence shown here is derived from an EMBL/GenBank/DDBJ whole genome shotgun (WGS) entry which is preliminary data.</text>
</comment>
<name>A0ABW5R872_9BACL</name>